<dbReference type="EMBL" id="JAVRJZ010000010">
    <property type="protein sequence ID" value="KAK2717930.1"/>
    <property type="molecule type" value="Genomic_DNA"/>
</dbReference>
<reference evidence="1" key="1">
    <citation type="submission" date="2023-07" db="EMBL/GenBank/DDBJ databases">
        <title>Chromosome-level genome assembly of Artemia franciscana.</title>
        <authorList>
            <person name="Jo E."/>
        </authorList>
    </citation>
    <scope>NUCLEOTIDE SEQUENCE</scope>
    <source>
        <tissue evidence="1">Whole body</tissue>
    </source>
</reference>
<evidence type="ECO:0000313" key="1">
    <source>
        <dbReference type="EMBL" id="KAK2717930.1"/>
    </source>
</evidence>
<name>A0AA88LDT9_ARTSF</name>
<organism evidence="1 2">
    <name type="scientific">Artemia franciscana</name>
    <name type="common">Brine shrimp</name>
    <name type="synonym">Artemia sanfranciscana</name>
    <dbReference type="NCBI Taxonomy" id="6661"/>
    <lineage>
        <taxon>Eukaryota</taxon>
        <taxon>Metazoa</taxon>
        <taxon>Ecdysozoa</taxon>
        <taxon>Arthropoda</taxon>
        <taxon>Crustacea</taxon>
        <taxon>Branchiopoda</taxon>
        <taxon>Anostraca</taxon>
        <taxon>Artemiidae</taxon>
        <taxon>Artemia</taxon>
    </lineage>
</organism>
<evidence type="ECO:0000313" key="2">
    <source>
        <dbReference type="Proteomes" id="UP001187531"/>
    </source>
</evidence>
<dbReference type="AlphaFoldDB" id="A0AA88LDT9"/>
<protein>
    <submittedName>
        <fullName evidence="1">Uncharacterized protein</fullName>
    </submittedName>
</protein>
<proteinExistence type="predicted"/>
<gene>
    <name evidence="1" type="ORF">QYM36_006652</name>
</gene>
<dbReference type="Proteomes" id="UP001187531">
    <property type="component" value="Unassembled WGS sequence"/>
</dbReference>
<comment type="caution">
    <text evidence="1">The sequence shown here is derived from an EMBL/GenBank/DDBJ whole genome shotgun (WGS) entry which is preliminary data.</text>
</comment>
<accession>A0AA88LDT9</accession>
<sequence length="84" mass="9598">MIQTLPYDLEVIYSPGSNIPVADALSQLHLPDTNFQMQRDIKAYVHSVMKTLPISDSKLRKIHQLIEHDKQLSTLQSVIQYVGH</sequence>
<keyword evidence="2" id="KW-1185">Reference proteome</keyword>